<feature type="compositionally biased region" description="Low complexity" evidence="2">
    <location>
        <begin position="434"/>
        <end position="443"/>
    </location>
</feature>
<dbReference type="InterPro" id="IPR037732">
    <property type="entry name" value="C2A_Synaptotagmin-7"/>
</dbReference>
<dbReference type="SMART" id="SM00239">
    <property type="entry name" value="C2"/>
    <property type="match status" value="2"/>
</dbReference>
<feature type="domain" description="C2" evidence="3">
    <location>
        <begin position="248"/>
        <end position="382"/>
    </location>
</feature>
<evidence type="ECO:0000259" key="3">
    <source>
        <dbReference type="PROSITE" id="PS50004"/>
    </source>
</evidence>
<dbReference type="PRINTS" id="PR00360">
    <property type="entry name" value="C2DOMAIN"/>
</dbReference>
<feature type="region of interest" description="Disordered" evidence="2">
    <location>
        <begin position="387"/>
        <end position="469"/>
    </location>
</feature>
<dbReference type="AlphaFoldDB" id="A0AAW0U6Y3"/>
<feature type="compositionally biased region" description="Low complexity" evidence="2">
    <location>
        <begin position="561"/>
        <end position="570"/>
    </location>
</feature>
<dbReference type="FunFam" id="2.60.40.150:FF:000140">
    <property type="entry name" value="synaptotagmin-7 isoform X1"/>
    <property type="match status" value="1"/>
</dbReference>
<name>A0AAW0U6Y3_SCYPA</name>
<dbReference type="GO" id="GO:0098793">
    <property type="term" value="C:presynapse"/>
    <property type="evidence" value="ECO:0007669"/>
    <property type="project" value="GOC"/>
</dbReference>
<dbReference type="PROSITE" id="PS50004">
    <property type="entry name" value="C2"/>
    <property type="match status" value="2"/>
</dbReference>
<dbReference type="CDD" id="cd08386">
    <property type="entry name" value="C2A_Synaptotagmin-7"/>
    <property type="match status" value="1"/>
</dbReference>
<dbReference type="GO" id="GO:0030424">
    <property type="term" value="C:axon"/>
    <property type="evidence" value="ECO:0007669"/>
    <property type="project" value="TreeGrafter"/>
</dbReference>
<evidence type="ECO:0000256" key="2">
    <source>
        <dbReference type="SAM" id="MobiDB-lite"/>
    </source>
</evidence>
<dbReference type="GO" id="GO:0005886">
    <property type="term" value="C:plasma membrane"/>
    <property type="evidence" value="ECO:0007669"/>
    <property type="project" value="TreeGrafter"/>
</dbReference>
<dbReference type="GO" id="GO:0005509">
    <property type="term" value="F:calcium ion binding"/>
    <property type="evidence" value="ECO:0007669"/>
    <property type="project" value="TreeGrafter"/>
</dbReference>
<feature type="compositionally biased region" description="Low complexity" evidence="2">
    <location>
        <begin position="28"/>
        <end position="43"/>
    </location>
</feature>
<feature type="compositionally biased region" description="Pro residues" evidence="2">
    <location>
        <begin position="571"/>
        <end position="586"/>
    </location>
</feature>
<dbReference type="GO" id="GO:0005544">
    <property type="term" value="F:calcium-dependent phospholipid binding"/>
    <property type="evidence" value="ECO:0007669"/>
    <property type="project" value="InterPro"/>
</dbReference>
<sequence>MHKTRVGHPILTTRNSTTALTKGGVAGGATSSTSGAAASGATAGAGATGGAAAAAAGKSEDAADGKDAASRPLVPVNKNLGNVKAEHGGGAHPSMAFFQNRSLSLVDMYIDTSEPTENVGQIQFSMEYNFNEMTLILRIMQAKELPAKDLSGTSDPYVRVTLLPDKKHKLETKIKRRTLHPKWHETFYFEGFPIQKLQSRVLHLHVFDYDRFSRDDSIGEVHIPLCQVDFSEKNNTFWKALHPLEKNKCGEILTSLMYQPSTSQLTLTVIKCRNLKAKDINGKSDPYVKVWLYFGEKRIEKKKSEVQFCTLNPEFNFSVMFEVPWERIRECQLNVTIMDHDKVGRNEAIGKIMLGKAGSGTSETKHWSDMITKPRQTVVMWHRLKPDSSGVSGVRVPSTYLSPPHVAGRPPTPHPCSADSSLLKTRGSGDSTHPASLPLTSPTAPLPRRDWTGSTKNSKGGRGASPQPERLLAGGSLGYLLLSLSWSFRVGWRCPVGGGRRGASAASPPTTRLHFSVFHGPPPPPPPPVPFFPPFPSPCPVPSHLPSQLSSSTSPPPLYFDHPSPSSAHDPPAPPPPPPPLLPSLN</sequence>
<dbReference type="Gene3D" id="2.60.40.150">
    <property type="entry name" value="C2 domain"/>
    <property type="match status" value="2"/>
</dbReference>
<dbReference type="GO" id="GO:0006906">
    <property type="term" value="P:vesicle fusion"/>
    <property type="evidence" value="ECO:0007669"/>
    <property type="project" value="TreeGrafter"/>
</dbReference>
<dbReference type="GO" id="GO:0048791">
    <property type="term" value="P:calcium ion-regulated exocytosis of neurotransmitter"/>
    <property type="evidence" value="ECO:0007669"/>
    <property type="project" value="TreeGrafter"/>
</dbReference>
<feature type="region of interest" description="Disordered" evidence="2">
    <location>
        <begin position="498"/>
        <end position="586"/>
    </location>
</feature>
<dbReference type="PANTHER" id="PTHR10024:SF344">
    <property type="entry name" value="SYNAPTOTAGMIN-7"/>
    <property type="match status" value="1"/>
</dbReference>
<comment type="caution">
    <text evidence="4">The sequence shown here is derived from an EMBL/GenBank/DDBJ whole genome shotgun (WGS) entry which is preliminary data.</text>
</comment>
<gene>
    <name evidence="4" type="ORF">O3P69_006053</name>
</gene>
<feature type="region of interest" description="Disordered" evidence="2">
    <location>
        <begin position="1"/>
        <end position="43"/>
    </location>
</feature>
<dbReference type="Proteomes" id="UP001487740">
    <property type="component" value="Unassembled WGS sequence"/>
</dbReference>
<keyword evidence="5" id="KW-1185">Reference proteome</keyword>
<dbReference type="InterPro" id="IPR035892">
    <property type="entry name" value="C2_domain_sf"/>
</dbReference>
<keyword evidence="1" id="KW-0677">Repeat</keyword>
<dbReference type="InterPro" id="IPR000008">
    <property type="entry name" value="C2_dom"/>
</dbReference>
<dbReference type="SUPFAM" id="SSF49562">
    <property type="entry name" value="C2 domain (Calcium/lipid-binding domain, CaLB)"/>
    <property type="match status" value="2"/>
</dbReference>
<reference evidence="4 5" key="1">
    <citation type="submission" date="2023-03" db="EMBL/GenBank/DDBJ databases">
        <title>High-quality genome of Scylla paramamosain provides insights in environmental adaptation.</title>
        <authorList>
            <person name="Zhang L."/>
        </authorList>
    </citation>
    <scope>NUCLEOTIDE SEQUENCE [LARGE SCALE GENOMIC DNA]</scope>
    <source>
        <strain evidence="4">LZ_2023a</strain>
        <tissue evidence="4">Muscle</tissue>
    </source>
</reference>
<dbReference type="EMBL" id="JARAKH010000018">
    <property type="protein sequence ID" value="KAK8395028.1"/>
    <property type="molecule type" value="Genomic_DNA"/>
</dbReference>
<evidence type="ECO:0000256" key="1">
    <source>
        <dbReference type="ARBA" id="ARBA00022737"/>
    </source>
</evidence>
<dbReference type="InterPro" id="IPR001565">
    <property type="entry name" value="Synaptotagmin"/>
</dbReference>
<dbReference type="GO" id="GO:0001786">
    <property type="term" value="F:phosphatidylserine binding"/>
    <property type="evidence" value="ECO:0007669"/>
    <property type="project" value="TreeGrafter"/>
</dbReference>
<accession>A0AAW0U6Y3</accession>
<dbReference type="PRINTS" id="PR00399">
    <property type="entry name" value="SYNAPTOTAGMN"/>
</dbReference>
<dbReference type="GO" id="GO:0030276">
    <property type="term" value="F:clathrin binding"/>
    <property type="evidence" value="ECO:0007669"/>
    <property type="project" value="TreeGrafter"/>
</dbReference>
<evidence type="ECO:0000313" key="4">
    <source>
        <dbReference type="EMBL" id="KAK8395028.1"/>
    </source>
</evidence>
<proteinExistence type="predicted"/>
<evidence type="ECO:0000313" key="5">
    <source>
        <dbReference type="Proteomes" id="UP001487740"/>
    </source>
</evidence>
<dbReference type="Pfam" id="PF00168">
    <property type="entry name" value="C2"/>
    <property type="match status" value="2"/>
</dbReference>
<feature type="compositionally biased region" description="Polar residues" evidence="2">
    <location>
        <begin position="418"/>
        <end position="433"/>
    </location>
</feature>
<dbReference type="PANTHER" id="PTHR10024">
    <property type="entry name" value="SYNAPTOTAGMIN"/>
    <property type="match status" value="1"/>
</dbReference>
<dbReference type="GO" id="GO:0070382">
    <property type="term" value="C:exocytic vesicle"/>
    <property type="evidence" value="ECO:0007669"/>
    <property type="project" value="TreeGrafter"/>
</dbReference>
<feature type="compositionally biased region" description="Pro residues" evidence="2">
    <location>
        <begin position="520"/>
        <end position="543"/>
    </location>
</feature>
<organism evidence="4 5">
    <name type="scientific">Scylla paramamosain</name>
    <name type="common">Mud crab</name>
    <dbReference type="NCBI Taxonomy" id="85552"/>
    <lineage>
        <taxon>Eukaryota</taxon>
        <taxon>Metazoa</taxon>
        <taxon>Ecdysozoa</taxon>
        <taxon>Arthropoda</taxon>
        <taxon>Crustacea</taxon>
        <taxon>Multicrustacea</taxon>
        <taxon>Malacostraca</taxon>
        <taxon>Eumalacostraca</taxon>
        <taxon>Eucarida</taxon>
        <taxon>Decapoda</taxon>
        <taxon>Pleocyemata</taxon>
        <taxon>Brachyura</taxon>
        <taxon>Eubrachyura</taxon>
        <taxon>Portunoidea</taxon>
        <taxon>Portunidae</taxon>
        <taxon>Portuninae</taxon>
        <taxon>Scylla</taxon>
    </lineage>
</organism>
<protein>
    <recommendedName>
        <fullName evidence="3">C2 domain-containing protein</fullName>
    </recommendedName>
</protein>
<feature type="domain" description="C2" evidence="3">
    <location>
        <begin position="118"/>
        <end position="239"/>
    </location>
</feature>
<dbReference type="GO" id="GO:0000149">
    <property type="term" value="F:SNARE binding"/>
    <property type="evidence" value="ECO:0007669"/>
    <property type="project" value="TreeGrafter"/>
</dbReference>
<feature type="compositionally biased region" description="Low complexity" evidence="2">
    <location>
        <begin position="544"/>
        <end position="553"/>
    </location>
</feature>